<evidence type="ECO:0000313" key="1">
    <source>
        <dbReference type="EMBL" id="CAL1284044.1"/>
    </source>
</evidence>
<name>A0AAV2ALS7_9ARAC</name>
<proteinExistence type="predicted"/>
<keyword evidence="2" id="KW-1185">Reference proteome</keyword>
<reference evidence="1 2" key="1">
    <citation type="submission" date="2024-04" db="EMBL/GenBank/DDBJ databases">
        <authorList>
            <person name="Rising A."/>
            <person name="Reimegard J."/>
            <person name="Sonavane S."/>
            <person name="Akerstrom W."/>
            <person name="Nylinder S."/>
            <person name="Hedman E."/>
            <person name="Kallberg Y."/>
        </authorList>
    </citation>
    <scope>NUCLEOTIDE SEQUENCE [LARGE SCALE GENOMIC DNA]</scope>
</reference>
<comment type="caution">
    <text evidence="1">The sequence shown here is derived from an EMBL/GenBank/DDBJ whole genome shotgun (WGS) entry which is preliminary data.</text>
</comment>
<dbReference type="AlphaFoldDB" id="A0AAV2ALS7"/>
<gene>
    <name evidence="1" type="ORF">LARSCL_LOCUS12921</name>
</gene>
<dbReference type="EMBL" id="CAXIEN010000174">
    <property type="protein sequence ID" value="CAL1284044.1"/>
    <property type="molecule type" value="Genomic_DNA"/>
</dbReference>
<protein>
    <submittedName>
        <fullName evidence="1">Uncharacterized protein</fullName>
    </submittedName>
</protein>
<accession>A0AAV2ALS7</accession>
<sequence length="68" mass="7142">MIFSNRALFCSSGDISSNSTTSLPGINFNTCTSYKISAFGGNPGGHPIAPKAYFGLTIILDSSSFFIV</sequence>
<organism evidence="1 2">
    <name type="scientific">Larinioides sclopetarius</name>
    <dbReference type="NCBI Taxonomy" id="280406"/>
    <lineage>
        <taxon>Eukaryota</taxon>
        <taxon>Metazoa</taxon>
        <taxon>Ecdysozoa</taxon>
        <taxon>Arthropoda</taxon>
        <taxon>Chelicerata</taxon>
        <taxon>Arachnida</taxon>
        <taxon>Araneae</taxon>
        <taxon>Araneomorphae</taxon>
        <taxon>Entelegynae</taxon>
        <taxon>Araneoidea</taxon>
        <taxon>Araneidae</taxon>
        <taxon>Larinioides</taxon>
    </lineage>
</organism>
<dbReference type="Proteomes" id="UP001497382">
    <property type="component" value="Unassembled WGS sequence"/>
</dbReference>
<evidence type="ECO:0000313" key="2">
    <source>
        <dbReference type="Proteomes" id="UP001497382"/>
    </source>
</evidence>